<organism evidence="10 11">
    <name type="scientific">Inhella crocodyli</name>
    <dbReference type="NCBI Taxonomy" id="2499851"/>
    <lineage>
        <taxon>Bacteria</taxon>
        <taxon>Pseudomonadati</taxon>
        <taxon>Pseudomonadota</taxon>
        <taxon>Betaproteobacteria</taxon>
        <taxon>Burkholderiales</taxon>
        <taxon>Sphaerotilaceae</taxon>
        <taxon>Inhella</taxon>
    </lineage>
</organism>
<comment type="caution">
    <text evidence="10">The sequence shown here is derived from an EMBL/GenBank/DDBJ whole genome shotgun (WGS) entry which is preliminary data.</text>
</comment>
<feature type="domain" description="Methyl-accepting transducer" evidence="8">
    <location>
        <begin position="270"/>
        <end position="499"/>
    </location>
</feature>
<dbReference type="AlphaFoldDB" id="A0A437LEC7"/>
<evidence type="ECO:0000259" key="8">
    <source>
        <dbReference type="PROSITE" id="PS50111"/>
    </source>
</evidence>
<keyword evidence="7" id="KW-1133">Transmembrane helix</keyword>
<dbReference type="InterPro" id="IPR003660">
    <property type="entry name" value="HAMP_dom"/>
</dbReference>
<dbReference type="Pfam" id="PF00672">
    <property type="entry name" value="HAMP"/>
    <property type="match status" value="1"/>
</dbReference>
<comment type="subcellular location">
    <subcellularLocation>
        <location evidence="1">Membrane</location>
    </subcellularLocation>
</comment>
<feature type="domain" description="HAMP" evidence="9">
    <location>
        <begin position="213"/>
        <end position="265"/>
    </location>
</feature>
<dbReference type="CDD" id="cd11386">
    <property type="entry name" value="MCP_signal"/>
    <property type="match status" value="1"/>
</dbReference>
<dbReference type="PANTHER" id="PTHR43531">
    <property type="entry name" value="PROTEIN ICFG"/>
    <property type="match status" value="1"/>
</dbReference>
<dbReference type="SMART" id="SM00283">
    <property type="entry name" value="MA"/>
    <property type="match status" value="1"/>
</dbReference>
<evidence type="ECO:0000256" key="2">
    <source>
        <dbReference type="ARBA" id="ARBA00022481"/>
    </source>
</evidence>
<proteinExistence type="inferred from homology"/>
<protein>
    <submittedName>
        <fullName evidence="10">HAMP domain-containing protein</fullName>
    </submittedName>
</protein>
<dbReference type="CDD" id="cd19411">
    <property type="entry name" value="MCP2201-like_sensor"/>
    <property type="match status" value="1"/>
</dbReference>
<keyword evidence="7" id="KW-0472">Membrane</keyword>
<dbReference type="InterPro" id="IPR024478">
    <property type="entry name" value="HlyB_4HB_MCP"/>
</dbReference>
<feature type="transmembrane region" description="Helical" evidence="7">
    <location>
        <begin position="12"/>
        <end position="31"/>
    </location>
</feature>
<dbReference type="OrthoDB" id="9763018at2"/>
<dbReference type="GO" id="GO:0006935">
    <property type="term" value="P:chemotaxis"/>
    <property type="evidence" value="ECO:0007669"/>
    <property type="project" value="InterPro"/>
</dbReference>
<dbReference type="RefSeq" id="WP_127683684.1">
    <property type="nucleotide sequence ID" value="NZ_SACM01000004.1"/>
</dbReference>
<feature type="coiled-coil region" evidence="5">
    <location>
        <begin position="72"/>
        <end position="109"/>
    </location>
</feature>
<dbReference type="PROSITE" id="PS50885">
    <property type="entry name" value="HAMP"/>
    <property type="match status" value="1"/>
</dbReference>
<evidence type="ECO:0000256" key="5">
    <source>
        <dbReference type="SAM" id="Coils"/>
    </source>
</evidence>
<dbReference type="GO" id="GO:0005886">
    <property type="term" value="C:plasma membrane"/>
    <property type="evidence" value="ECO:0007669"/>
    <property type="project" value="TreeGrafter"/>
</dbReference>
<keyword evidence="2" id="KW-0488">Methylation</keyword>
<evidence type="ECO:0000256" key="7">
    <source>
        <dbReference type="SAM" id="Phobius"/>
    </source>
</evidence>
<keyword evidence="5" id="KW-0175">Coiled coil</keyword>
<evidence type="ECO:0000256" key="3">
    <source>
        <dbReference type="ARBA" id="ARBA00029447"/>
    </source>
</evidence>
<dbReference type="Gene3D" id="6.10.340.10">
    <property type="match status" value="1"/>
</dbReference>
<evidence type="ECO:0000256" key="4">
    <source>
        <dbReference type="PROSITE-ProRule" id="PRU00284"/>
    </source>
</evidence>
<feature type="region of interest" description="Disordered" evidence="6">
    <location>
        <begin position="519"/>
        <end position="584"/>
    </location>
</feature>
<keyword evidence="11" id="KW-1185">Reference proteome</keyword>
<evidence type="ECO:0000313" key="11">
    <source>
        <dbReference type="Proteomes" id="UP000288587"/>
    </source>
</evidence>
<dbReference type="InterPro" id="IPR004090">
    <property type="entry name" value="Chemotax_Me-accpt_rcpt"/>
</dbReference>
<dbReference type="EMBL" id="SACM01000004">
    <property type="protein sequence ID" value="RVT83720.1"/>
    <property type="molecule type" value="Genomic_DNA"/>
</dbReference>
<dbReference type="GO" id="GO:0004888">
    <property type="term" value="F:transmembrane signaling receptor activity"/>
    <property type="evidence" value="ECO:0007669"/>
    <property type="project" value="InterPro"/>
</dbReference>
<dbReference type="Proteomes" id="UP000288587">
    <property type="component" value="Unassembled WGS sequence"/>
</dbReference>
<dbReference type="Gene3D" id="1.10.287.950">
    <property type="entry name" value="Methyl-accepting chemotaxis protein"/>
    <property type="match status" value="1"/>
</dbReference>
<dbReference type="GO" id="GO:0007165">
    <property type="term" value="P:signal transduction"/>
    <property type="evidence" value="ECO:0007669"/>
    <property type="project" value="UniProtKB-KW"/>
</dbReference>
<comment type="similarity">
    <text evidence="3">Belongs to the methyl-accepting chemotaxis (MCP) protein family.</text>
</comment>
<dbReference type="SMART" id="SM00304">
    <property type="entry name" value="HAMP"/>
    <property type="match status" value="1"/>
</dbReference>
<keyword evidence="7" id="KW-0812">Transmembrane</keyword>
<feature type="compositionally biased region" description="Low complexity" evidence="6">
    <location>
        <begin position="535"/>
        <end position="566"/>
    </location>
</feature>
<accession>A0A437LEC7</accession>
<dbReference type="InterPro" id="IPR004089">
    <property type="entry name" value="MCPsignal_dom"/>
</dbReference>
<dbReference type="Pfam" id="PF00015">
    <property type="entry name" value="MCPsignal"/>
    <property type="match status" value="1"/>
</dbReference>
<keyword evidence="4" id="KW-0807">Transducer</keyword>
<dbReference type="CDD" id="cd06225">
    <property type="entry name" value="HAMP"/>
    <property type="match status" value="1"/>
</dbReference>
<dbReference type="FunFam" id="1.10.287.950:FF:000001">
    <property type="entry name" value="Methyl-accepting chemotaxis sensory transducer"/>
    <property type="match status" value="1"/>
</dbReference>
<gene>
    <name evidence="10" type="ORF">EOD73_14205</name>
</gene>
<evidence type="ECO:0000313" key="10">
    <source>
        <dbReference type="EMBL" id="RVT83720.1"/>
    </source>
</evidence>
<name>A0A437LEC7_9BURK</name>
<feature type="coiled-coil region" evidence="5">
    <location>
        <begin position="470"/>
        <end position="508"/>
    </location>
</feature>
<sequence>MNFLLNLKIGSRLGAAFAVLIAALLVVTLVGRSGMGSIDERLTEATEDYVPKVLKANATIDNVNEVARAIRNVALLDDKAQQEQQLADIRKAREENAQLFSELDKVVKSPKGREFLAAIQRERAAFNAQLDRVAQLAEAGDKAGTVALLFGEMRPAQLAYMKTLYAFADYQVAMMKESSEAAQTEAHRAEAVLWAVAGVATALAVGLALWITRSIVGPIREAVQVAETVAEGDLRTEIVVRSRDETGQLLEALQRMTAALVEIVGNVRGNAESVATASGQIAQGNADLSQRTEEQASNLQQTAASMEELNATVNHNTDTARQAAQMADGASRVAENGGQVMGQVVSTMEEITSSSKKIADIIGTIDGIAFQTNILALNAAVEAARAGEQGRGFAVVAGEVRTLAQRSAEAAKEIKSLIGASVERVEAGNALVAEAGQTVGEVVAQVRRVADLIGEISAASSEQSKGIGQIGDAVNQLDQVTQQNAALVEESAAAADSLQQQAKALAATVAVFKLNGDAQRAPAPVRPPPKASVQRPAGAALAARRPAPAVSARAPAPSSAASVSRPAPSPAPSAEPNDGEWTSF</sequence>
<reference evidence="10 11" key="1">
    <citation type="submission" date="2019-01" db="EMBL/GenBank/DDBJ databases">
        <authorList>
            <person name="Chen W.-M."/>
        </authorList>
    </citation>
    <scope>NUCLEOTIDE SEQUENCE [LARGE SCALE GENOMIC DNA]</scope>
    <source>
        <strain evidence="10 11">CCP-18</strain>
    </source>
</reference>
<evidence type="ECO:0000259" key="9">
    <source>
        <dbReference type="PROSITE" id="PS50885"/>
    </source>
</evidence>
<dbReference type="PRINTS" id="PR00260">
    <property type="entry name" value="CHEMTRNSDUCR"/>
</dbReference>
<dbReference type="InterPro" id="IPR051310">
    <property type="entry name" value="MCP_chemotaxis"/>
</dbReference>
<dbReference type="PANTHER" id="PTHR43531:SF14">
    <property type="entry name" value="METHYL-ACCEPTING CHEMOTAXIS PROTEIN I-RELATED"/>
    <property type="match status" value="1"/>
</dbReference>
<dbReference type="PROSITE" id="PS50111">
    <property type="entry name" value="CHEMOTAXIS_TRANSDUC_2"/>
    <property type="match status" value="1"/>
</dbReference>
<dbReference type="Pfam" id="PF12729">
    <property type="entry name" value="4HB_MCP_1"/>
    <property type="match status" value="1"/>
</dbReference>
<evidence type="ECO:0000256" key="6">
    <source>
        <dbReference type="SAM" id="MobiDB-lite"/>
    </source>
</evidence>
<dbReference type="SUPFAM" id="SSF58104">
    <property type="entry name" value="Methyl-accepting chemotaxis protein (MCP) signaling domain"/>
    <property type="match status" value="1"/>
</dbReference>
<dbReference type="InterPro" id="IPR047347">
    <property type="entry name" value="YvaQ-like_sensor"/>
</dbReference>
<evidence type="ECO:0000256" key="1">
    <source>
        <dbReference type="ARBA" id="ARBA00004370"/>
    </source>
</evidence>